<evidence type="ECO:0000256" key="1">
    <source>
        <dbReference type="SAM" id="MobiDB-lite"/>
    </source>
</evidence>
<keyword evidence="2" id="KW-0732">Signal</keyword>
<proteinExistence type="predicted"/>
<gene>
    <name evidence="3" type="ORF">G3A44_01490</name>
</gene>
<protein>
    <submittedName>
        <fullName evidence="3">DUF481 domain-containing protein</fullName>
    </submittedName>
</protein>
<dbReference type="Proteomes" id="UP000484255">
    <property type="component" value="Unassembled WGS sequence"/>
</dbReference>
<dbReference type="RefSeq" id="WP_163455707.1">
    <property type="nucleotide sequence ID" value="NZ_JAAGOH010000001.1"/>
</dbReference>
<dbReference type="AlphaFoldDB" id="A0A7C9THT1"/>
<dbReference type="InterPro" id="IPR007433">
    <property type="entry name" value="DUF481"/>
</dbReference>
<feature type="region of interest" description="Disordered" evidence="1">
    <location>
        <begin position="21"/>
        <end position="44"/>
    </location>
</feature>
<dbReference type="Pfam" id="PF04338">
    <property type="entry name" value="DUF481"/>
    <property type="match status" value="1"/>
</dbReference>
<evidence type="ECO:0000313" key="4">
    <source>
        <dbReference type="Proteomes" id="UP000484255"/>
    </source>
</evidence>
<organism evidence="3 4">
    <name type="scientific">Ideonella livida</name>
    <dbReference type="NCBI Taxonomy" id="2707176"/>
    <lineage>
        <taxon>Bacteria</taxon>
        <taxon>Pseudomonadati</taxon>
        <taxon>Pseudomonadota</taxon>
        <taxon>Betaproteobacteria</taxon>
        <taxon>Burkholderiales</taxon>
        <taxon>Sphaerotilaceae</taxon>
        <taxon>Ideonella</taxon>
    </lineage>
</organism>
<sequence>MKLAPAAWIVTTCVLSPALTAPPARAADPQDGLWRGQAGASLNTTTGNTSTQNLLLNLDLSRQTVDTKLSLVGAVTEGQSRVEGTSTTTAGKWALDGQYDHNITADWFGFAKLGVEHDRVTDLSLRTLVGTGLGHHWVKTPQHTFDVYGGASRTLARYGQQQLIDGRLQSSFATTSVIVGENSAHQLTETVSFNQRLEAYPAVSGTKNTQAKLNAGLTVSVTRTLSLNLGLIQTYNSEPAQGTRMLDSTFFTGINVKLGP</sequence>
<accession>A0A7C9THT1</accession>
<feature type="chain" id="PRO_5028931602" evidence="2">
    <location>
        <begin position="27"/>
        <end position="260"/>
    </location>
</feature>
<feature type="signal peptide" evidence="2">
    <location>
        <begin position="1"/>
        <end position="26"/>
    </location>
</feature>
<reference evidence="3 4" key="1">
    <citation type="submission" date="2020-02" db="EMBL/GenBank/DDBJ databases">
        <title>Ideonella bacterium strain TBM-1.</title>
        <authorList>
            <person name="Chen W.-M."/>
        </authorList>
    </citation>
    <scope>NUCLEOTIDE SEQUENCE [LARGE SCALE GENOMIC DNA]</scope>
    <source>
        <strain evidence="3 4">TBM-1</strain>
    </source>
</reference>
<evidence type="ECO:0000313" key="3">
    <source>
        <dbReference type="EMBL" id="NDY89862.1"/>
    </source>
</evidence>
<dbReference type="EMBL" id="JAAGOH010000001">
    <property type="protein sequence ID" value="NDY89862.1"/>
    <property type="molecule type" value="Genomic_DNA"/>
</dbReference>
<keyword evidence="4" id="KW-1185">Reference proteome</keyword>
<evidence type="ECO:0000256" key="2">
    <source>
        <dbReference type="SAM" id="SignalP"/>
    </source>
</evidence>
<comment type="caution">
    <text evidence="3">The sequence shown here is derived from an EMBL/GenBank/DDBJ whole genome shotgun (WGS) entry which is preliminary data.</text>
</comment>
<name>A0A7C9THT1_9BURK</name>